<dbReference type="EMBL" id="GBRH01199658">
    <property type="protein sequence ID" value="JAD98237.1"/>
    <property type="molecule type" value="Transcribed_RNA"/>
</dbReference>
<feature type="region of interest" description="Disordered" evidence="1">
    <location>
        <begin position="1"/>
        <end position="37"/>
    </location>
</feature>
<protein>
    <submittedName>
        <fullName evidence="2">IDP2350</fullName>
    </submittedName>
</protein>
<reference evidence="2" key="2">
    <citation type="journal article" date="2015" name="Data Brief">
        <title>Shoot transcriptome of the giant reed, Arundo donax.</title>
        <authorList>
            <person name="Barrero R.A."/>
            <person name="Guerrero F.D."/>
            <person name="Moolhuijzen P."/>
            <person name="Goolsby J.A."/>
            <person name="Tidwell J."/>
            <person name="Bellgard S.E."/>
            <person name="Bellgard M.I."/>
        </authorList>
    </citation>
    <scope>NUCLEOTIDE SEQUENCE</scope>
    <source>
        <tissue evidence="2">Shoot tissue taken approximately 20 cm above the soil surface</tissue>
    </source>
</reference>
<reference evidence="2" key="1">
    <citation type="submission" date="2014-09" db="EMBL/GenBank/DDBJ databases">
        <authorList>
            <person name="Magalhaes I.L.F."/>
            <person name="Oliveira U."/>
            <person name="Santos F.R."/>
            <person name="Vidigal T.H.D.A."/>
            <person name="Brescovit A.D."/>
            <person name="Santos A.J."/>
        </authorList>
    </citation>
    <scope>NUCLEOTIDE SEQUENCE</scope>
    <source>
        <tissue evidence="2">Shoot tissue taken approximately 20 cm above the soil surface</tissue>
    </source>
</reference>
<feature type="compositionally biased region" description="Basic and acidic residues" evidence="1">
    <location>
        <begin position="8"/>
        <end position="30"/>
    </location>
</feature>
<evidence type="ECO:0000256" key="1">
    <source>
        <dbReference type="SAM" id="MobiDB-lite"/>
    </source>
</evidence>
<dbReference type="AlphaFoldDB" id="A0A0A9EQD7"/>
<name>A0A0A9EQD7_ARUDO</name>
<evidence type="ECO:0000313" key="2">
    <source>
        <dbReference type="EMBL" id="JAD98237.1"/>
    </source>
</evidence>
<sequence length="55" mass="5558">MIGLLARPARETRNRRAEGAKARAAERKDAGGSGAAADLGAATLDTVPLIAVGGW</sequence>
<accession>A0A0A9EQD7</accession>
<organism evidence="2">
    <name type="scientific">Arundo donax</name>
    <name type="common">Giant reed</name>
    <name type="synonym">Donax arundinaceus</name>
    <dbReference type="NCBI Taxonomy" id="35708"/>
    <lineage>
        <taxon>Eukaryota</taxon>
        <taxon>Viridiplantae</taxon>
        <taxon>Streptophyta</taxon>
        <taxon>Embryophyta</taxon>
        <taxon>Tracheophyta</taxon>
        <taxon>Spermatophyta</taxon>
        <taxon>Magnoliopsida</taxon>
        <taxon>Liliopsida</taxon>
        <taxon>Poales</taxon>
        <taxon>Poaceae</taxon>
        <taxon>PACMAD clade</taxon>
        <taxon>Arundinoideae</taxon>
        <taxon>Arundineae</taxon>
        <taxon>Arundo</taxon>
    </lineage>
</organism>
<proteinExistence type="predicted"/>